<organism evidence="1 2">
    <name type="scientific">Smallanthus sonchifolius</name>
    <dbReference type="NCBI Taxonomy" id="185202"/>
    <lineage>
        <taxon>Eukaryota</taxon>
        <taxon>Viridiplantae</taxon>
        <taxon>Streptophyta</taxon>
        <taxon>Embryophyta</taxon>
        <taxon>Tracheophyta</taxon>
        <taxon>Spermatophyta</taxon>
        <taxon>Magnoliopsida</taxon>
        <taxon>eudicotyledons</taxon>
        <taxon>Gunneridae</taxon>
        <taxon>Pentapetalae</taxon>
        <taxon>asterids</taxon>
        <taxon>campanulids</taxon>
        <taxon>Asterales</taxon>
        <taxon>Asteraceae</taxon>
        <taxon>Asteroideae</taxon>
        <taxon>Heliantheae alliance</taxon>
        <taxon>Millerieae</taxon>
        <taxon>Smallanthus</taxon>
    </lineage>
</organism>
<name>A0ACB9K6I3_9ASTR</name>
<proteinExistence type="predicted"/>
<dbReference type="Proteomes" id="UP001056120">
    <property type="component" value="Linkage Group LG01"/>
</dbReference>
<dbReference type="EMBL" id="CM042018">
    <property type="protein sequence ID" value="KAI3827911.1"/>
    <property type="molecule type" value="Genomic_DNA"/>
</dbReference>
<keyword evidence="2" id="KW-1185">Reference proteome</keyword>
<comment type="caution">
    <text evidence="1">The sequence shown here is derived from an EMBL/GenBank/DDBJ whole genome shotgun (WGS) entry which is preliminary data.</text>
</comment>
<evidence type="ECO:0000313" key="1">
    <source>
        <dbReference type="EMBL" id="KAI3827911.1"/>
    </source>
</evidence>
<reference evidence="2" key="1">
    <citation type="journal article" date="2022" name="Mol. Ecol. Resour.">
        <title>The genomes of chicory, endive, great burdock and yacon provide insights into Asteraceae palaeo-polyploidization history and plant inulin production.</title>
        <authorList>
            <person name="Fan W."/>
            <person name="Wang S."/>
            <person name="Wang H."/>
            <person name="Wang A."/>
            <person name="Jiang F."/>
            <person name="Liu H."/>
            <person name="Zhao H."/>
            <person name="Xu D."/>
            <person name="Zhang Y."/>
        </authorList>
    </citation>
    <scope>NUCLEOTIDE SEQUENCE [LARGE SCALE GENOMIC DNA]</scope>
    <source>
        <strain evidence="2">cv. Yunnan</strain>
    </source>
</reference>
<gene>
    <name evidence="1" type="ORF">L1987_02000</name>
</gene>
<sequence>MSALKATKESDVFSFGVVALELACGRKPIERKAQEKQTRLIEWVWELYGTDTIIEAADPHLGSDFEEEEIKRLMIVALWCVHPHLELRPSMRQVIQVLNCQDSAPVLPSSMPVVSHLASPILSVFGVAPITHNNSSTSVSNTS</sequence>
<evidence type="ECO:0000313" key="2">
    <source>
        <dbReference type="Proteomes" id="UP001056120"/>
    </source>
</evidence>
<reference evidence="1 2" key="2">
    <citation type="journal article" date="2022" name="Mol. Ecol. Resour.">
        <title>The genomes of chicory, endive, great burdock and yacon provide insights into Asteraceae paleo-polyploidization history and plant inulin production.</title>
        <authorList>
            <person name="Fan W."/>
            <person name="Wang S."/>
            <person name="Wang H."/>
            <person name="Wang A."/>
            <person name="Jiang F."/>
            <person name="Liu H."/>
            <person name="Zhao H."/>
            <person name="Xu D."/>
            <person name="Zhang Y."/>
        </authorList>
    </citation>
    <scope>NUCLEOTIDE SEQUENCE [LARGE SCALE GENOMIC DNA]</scope>
    <source>
        <strain evidence="2">cv. Yunnan</strain>
        <tissue evidence="1">Leaves</tissue>
    </source>
</reference>
<protein>
    <submittedName>
        <fullName evidence="1">Uncharacterized protein</fullName>
    </submittedName>
</protein>
<accession>A0ACB9K6I3</accession>